<dbReference type="Proteomes" id="UP000707206">
    <property type="component" value="Unassembled WGS sequence"/>
</dbReference>
<dbReference type="InterPro" id="IPR001599">
    <property type="entry name" value="Macroglobln_a2"/>
</dbReference>
<evidence type="ECO:0000259" key="4">
    <source>
        <dbReference type="SMART" id="SM01360"/>
    </source>
</evidence>
<organism evidence="5 6">
    <name type="scientific">Pelagihabitans pacificus</name>
    <dbReference type="NCBI Taxonomy" id="2696054"/>
    <lineage>
        <taxon>Bacteria</taxon>
        <taxon>Pseudomonadati</taxon>
        <taxon>Bacteroidota</taxon>
        <taxon>Flavobacteriia</taxon>
        <taxon>Flavobacteriales</taxon>
        <taxon>Flavobacteriaceae</taxon>
        <taxon>Pelagihabitans</taxon>
    </lineage>
</organism>
<feature type="region of interest" description="Disordered" evidence="2">
    <location>
        <begin position="1219"/>
        <end position="1246"/>
    </location>
</feature>
<comment type="similarity">
    <text evidence="1">Belongs to the protease inhibitor I39 (alpha-2-macroglobulin) family. Bacterial alpha-2-macroglobulin subfamily.</text>
</comment>
<dbReference type="RefSeq" id="WP_166204745.1">
    <property type="nucleotide sequence ID" value="NZ_VIKU02000001.1"/>
</dbReference>
<gene>
    <name evidence="5" type="ORF">FK220_002865</name>
</gene>
<dbReference type="InterPro" id="IPR051802">
    <property type="entry name" value="YfhM-like"/>
</dbReference>
<sequence>MKHIATLITILLFSQMMHSQKSSEPYKTIWKKVENLENESLTKSALEVVRTISEKAKMEKNAAQIVKALLYSSKYAMILEEDAQLNIVNDFKSEIKKAAFPTKNVLESYLARMYWQYFQQNRYQFYNRTKTETKVDSTDFRTWDLTTLFHEIDLHFERSLQNEAQLKATLVHDFEPILHKQEKSEEYRPTLFDLLAHAALDFYKSGENNVTRPADRFEIDDPELLCEARFFPDRTIDTTDRTSLQAKALRVYQKLVMLHLPSQKPYTLAEVDIERLRFIYQNAVFENKDEQYIEVLNNTVEALNGNLAASLYRYEIAALLQQQGNGYDPKNNVDVRWKHQEALAICNEVINSQPVTRGADKCKALQSQILAKSLQLTTEKYIPIGTQARLLVNYKNHRSLRLTAFRTTPGQIKALEQLYPMPKKLSFIREMMVVEEWETQIKDEQDYQNHSTEISMPGLENGHYIILASPIDGENKSDLNQTFAYSPVQVTNIALIETRTPTHQRYQAVNRDNGQPIAAATIKIRYQRNYDGAFRTKTMTTDTKGFINIPLSEQYWNNVTITVSHHKDTAHFGEFYVNRKYEDSASRTDHIAFLLTDRSIYRPGQPLYFKGIAIKRTHKVSSVLENTMVTVVLKDVNYQELAKQEFRTNRFGSFSGEFILPNNGLTGAFSMEVNSKQLPLNGSTSFSVEEYKRPKFETSFERITETYKVNDSITVKGKATAYAGSNITDAKVAYTVKRVVSFPRWYSWYRPYFSGSPQEIAHGETITDADGGYQIDFKAIPDNNIDKKALPTFTYEISADVTDINGETHSATTTVRIGYHALTAQVYVGNLLDKDGANNQIKITTTNLNGQFVPAKGTLKMYKLKAPEYVLRPRPWAAPDYEGFSRAEFKKLYPHDAYGNEHDPSQWEKGTMVWESDFDTGKATEVALKNIKKWESGKYVIELETQDKFGQEVKDVVRTTLFSQTDNTLADNQLFRIKTDKDSYRIGDNVEVTLLSSSENLTVTVFLEKKRKIIETKVIELNNNSKSFTIPVTKDDEGGFSISYSFSAYNAFQKGSLIIAVPYPVTDLEIETGTFRDKLQPGTEETWTFKVKGPKGEKVTAELLASMYDASLDAFRGHYWSFDPIYRPYYYSNLYIQGHHSYGTNSFNVYTAYGNGHSYQQQYFDSFNWFGFHFGYGRYYGNGLRRMRKTEAPQAVMMDATLTEESLEDTMEGQVAGLSVDNEKAPPPSAANAVVERKEEKDDGATSFDDVQIRKNLQETAFFFPQLQTDQEGNVAFSFTTPEALTQWKLQLLAHTKTLQSAYTNLQTVTQKELMVIPNAPRFLREGDEITISTKIANLTDKRLTGHAKLELIDAVSNNEISSKLLKSTPSGGSADGDGVQDDKTTKSFTVDSLGNTQISWRLQIPKGIQAVQYKIIAKAGDFSDGEQNVLPVLTNRMLVTETLPMWVRSNQTKTFVLDKLKNSASTTLKHHKLTLEMTSNPAWYAVQALPYLMEYPYECNEQIFARYYANSLASHIVNSNPRIQEVFDQWRSADALLSNLEKNQELKSLLIQETPWLRDAQSETEQKKRIALLFNMDKMKQEQTKALRKLQLSQKSNGAWAWFKGGPDSRFITQHIIAGWGHLTKLAVASSGVEHQASGQMIQKAISYLDKEFIKEYEHMKKYASNPEDDHLSQTQVHYLYMRSFFEEINTSKKVDDLIAYYQQQAQKYWMRRGLFSKGMLALVLHRMGDVKTSRKIMRALEESSIISEELGMYWKENTASWYWYRAPIETQSLLIEAFSEIQEDIITIDNLKIWLLKNKQTNQWKTTKATTDAIYALLLQGNDWLSVTDAVEVLIGGEKITPSKLENVQVEAGTGYYKTSWNGSEVRPQMAEVQISKKGDGIAWGGLYWQYFEDLDKITFAKTPLQLKKKLFLKKNTDTGEEITEITSKTQVSVGDLIRVRIELRADRDMEFVHMKDMRAAGFEPVNVLSNYKWQDGLGYYESTKDASTNFFFDFLPKGVYVFEYDVRANNAGDFSNGITTIQSMYAPEFSSHSEGVRVSVNASIKK</sequence>
<dbReference type="InterPro" id="IPR011625">
    <property type="entry name" value="A2M_N_BRD"/>
</dbReference>
<dbReference type="Pfam" id="PF07703">
    <property type="entry name" value="A2M_BRD"/>
    <property type="match status" value="1"/>
</dbReference>
<dbReference type="SMART" id="SM01360">
    <property type="entry name" value="A2M"/>
    <property type="match status" value="1"/>
</dbReference>
<dbReference type="PANTHER" id="PTHR40094">
    <property type="entry name" value="ALPHA-2-MACROGLOBULIN HOMOLOG"/>
    <property type="match status" value="1"/>
</dbReference>
<dbReference type="Pfam" id="PF00207">
    <property type="entry name" value="A2M"/>
    <property type="match status" value="1"/>
</dbReference>
<protein>
    <submittedName>
        <fullName evidence="5">Alpha-2-macroglobulin</fullName>
    </submittedName>
</protein>
<proteinExistence type="inferred from homology"/>
<feature type="domain" description="Alpha-2-macroglobulin" evidence="4">
    <location>
        <begin position="1260"/>
        <end position="1350"/>
    </location>
</feature>
<feature type="domain" description="Alpha-2-macroglobulin bait region" evidence="3">
    <location>
        <begin position="975"/>
        <end position="1115"/>
    </location>
</feature>
<dbReference type="InterPro" id="IPR002890">
    <property type="entry name" value="MG2"/>
</dbReference>
<dbReference type="PANTHER" id="PTHR40094:SF1">
    <property type="entry name" value="UBIQUITIN DOMAIN-CONTAINING PROTEIN"/>
    <property type="match status" value="1"/>
</dbReference>
<dbReference type="GO" id="GO:0004866">
    <property type="term" value="F:endopeptidase inhibitor activity"/>
    <property type="evidence" value="ECO:0007669"/>
    <property type="project" value="InterPro"/>
</dbReference>
<evidence type="ECO:0000256" key="1">
    <source>
        <dbReference type="ARBA" id="ARBA00010556"/>
    </source>
</evidence>
<evidence type="ECO:0000313" key="5">
    <source>
        <dbReference type="EMBL" id="NHF58268.1"/>
    </source>
</evidence>
<reference evidence="5" key="1">
    <citation type="submission" date="2019-07" db="EMBL/GenBank/DDBJ databases">
        <authorList>
            <person name="De-Chao Zhang Q."/>
        </authorList>
    </citation>
    <scope>NUCLEOTIDE SEQUENCE</scope>
    <source>
        <strain evidence="5">TP-CH-4</strain>
    </source>
</reference>
<evidence type="ECO:0000259" key="3">
    <source>
        <dbReference type="SMART" id="SM01359"/>
    </source>
</evidence>
<dbReference type="EMBL" id="VIKU02000001">
    <property type="protein sequence ID" value="NHF58268.1"/>
    <property type="molecule type" value="Genomic_DNA"/>
</dbReference>
<dbReference type="SMART" id="SM01359">
    <property type="entry name" value="A2M_N_2"/>
    <property type="match status" value="1"/>
</dbReference>
<reference evidence="5" key="2">
    <citation type="submission" date="2020-03" db="EMBL/GenBank/DDBJ databases">
        <title>Flavobacteriaceae bacterium strain TP-CH-4, a member of the family Flavobacteriaceae isolated from a deep-sea seamount.</title>
        <authorList>
            <person name="Zhang D.-C."/>
        </authorList>
    </citation>
    <scope>NUCLEOTIDE SEQUENCE</scope>
    <source>
        <strain evidence="5">TP-CH-4</strain>
    </source>
</reference>
<dbReference type="Pfam" id="PF17973">
    <property type="entry name" value="bMG10"/>
    <property type="match status" value="1"/>
</dbReference>
<comment type="caution">
    <text evidence="5">The sequence shown here is derived from an EMBL/GenBank/DDBJ whole genome shotgun (WGS) entry which is preliminary data.</text>
</comment>
<feature type="compositionally biased region" description="Basic and acidic residues" evidence="2">
    <location>
        <begin position="1235"/>
        <end position="1244"/>
    </location>
</feature>
<dbReference type="Pfam" id="PF01835">
    <property type="entry name" value="MG2"/>
    <property type="match status" value="1"/>
</dbReference>
<accession>A0A967AQ27</accession>
<dbReference type="InterPro" id="IPR041246">
    <property type="entry name" value="Bact_MG10"/>
</dbReference>
<name>A0A967AQ27_9FLAO</name>
<keyword evidence="6" id="KW-1185">Reference proteome</keyword>
<dbReference type="Gene3D" id="1.50.10.20">
    <property type="match status" value="1"/>
</dbReference>
<dbReference type="Gene3D" id="2.60.40.1930">
    <property type="match status" value="1"/>
</dbReference>
<dbReference type="SUPFAM" id="SSF48239">
    <property type="entry name" value="Terpenoid cyclases/Protein prenyltransferases"/>
    <property type="match status" value="1"/>
</dbReference>
<evidence type="ECO:0000256" key="2">
    <source>
        <dbReference type="SAM" id="MobiDB-lite"/>
    </source>
</evidence>
<dbReference type="InterPro" id="IPR008930">
    <property type="entry name" value="Terpenoid_cyclase/PrenylTrfase"/>
</dbReference>
<evidence type="ECO:0000313" key="6">
    <source>
        <dbReference type="Proteomes" id="UP000707206"/>
    </source>
</evidence>